<comment type="similarity">
    <text evidence="2">Belongs to the CDP-glycerol glycerophosphotransferase family.</text>
</comment>
<dbReference type="Gene3D" id="3.40.50.12580">
    <property type="match status" value="1"/>
</dbReference>
<evidence type="ECO:0000313" key="8">
    <source>
        <dbReference type="Proteomes" id="UP000501868"/>
    </source>
</evidence>
<dbReference type="PANTHER" id="PTHR37316">
    <property type="entry name" value="TEICHOIC ACID GLYCEROL-PHOSPHATE PRIMASE"/>
    <property type="match status" value="1"/>
</dbReference>
<keyword evidence="4" id="KW-0808">Transferase</keyword>
<comment type="subcellular location">
    <subcellularLocation>
        <location evidence="1">Cell membrane</location>
        <topology evidence="1">Peripheral membrane protein</topology>
    </subcellularLocation>
</comment>
<dbReference type="InterPro" id="IPR051612">
    <property type="entry name" value="Teichoic_Acid_Biosynth"/>
</dbReference>
<name>A0A6H1PAG9_PRIMG</name>
<dbReference type="GO" id="GO:0047355">
    <property type="term" value="F:CDP-glycerol glycerophosphotransferase activity"/>
    <property type="evidence" value="ECO:0007669"/>
    <property type="project" value="InterPro"/>
</dbReference>
<keyword evidence="3" id="KW-1003">Cell membrane</keyword>
<accession>A0A6H1PAG9</accession>
<evidence type="ECO:0000256" key="1">
    <source>
        <dbReference type="ARBA" id="ARBA00004202"/>
    </source>
</evidence>
<dbReference type="GO" id="GO:0019350">
    <property type="term" value="P:teichoic acid biosynthetic process"/>
    <property type="evidence" value="ECO:0007669"/>
    <property type="project" value="UniProtKB-KW"/>
</dbReference>
<dbReference type="AlphaFoldDB" id="A0A6H1PAG9"/>
<dbReference type="SUPFAM" id="SSF53756">
    <property type="entry name" value="UDP-Glycosyltransferase/glycogen phosphorylase"/>
    <property type="match status" value="1"/>
</dbReference>
<dbReference type="Pfam" id="PF04464">
    <property type="entry name" value="Glyphos_transf"/>
    <property type="match status" value="1"/>
</dbReference>
<dbReference type="Gene3D" id="3.40.50.11820">
    <property type="match status" value="1"/>
</dbReference>
<dbReference type="PANTHER" id="PTHR37316:SF2">
    <property type="entry name" value="TEICHOIC ACID RIBITOL-PHOSPHATE POLYMERASE TARK"/>
    <property type="match status" value="1"/>
</dbReference>
<evidence type="ECO:0000256" key="4">
    <source>
        <dbReference type="ARBA" id="ARBA00022679"/>
    </source>
</evidence>
<sequence>MLKNKMENQAESKGNSSQFSLVYRFFRKVMFRLLYLLFCLFPLNKKKILFASDSRTDLSGNFEFVYQTLKRKNVNYQYHFFLKESTGAYKTYWEMVRLAFHLATAKFILLDDFYPMVYPLKIRKGADLIQLWHAVGAFKTFGYSRVGLPGGPDPHSLNHRNYTKVIVSSKNVAKHYAEGFGISENRVFATGIPRTDVFFDQAYQVKVKEELYRKYPILSEKKVIMFAPTFRGDGQQSAYYPKDYLHLDKLYHALHDEYVFLFKMHPFVKDYWQIPEEYKDFFYDISHYREINDLLFISDLLITDYSSVCFEFALLNKPMIFYSPDVEEYIATRDFYYKYDSFIPGPLAKTLDELIETIQNKDFKMAKIESFVDYFFDHTDGKSSDRVVDQLIVDTDSK</sequence>
<evidence type="ECO:0000256" key="3">
    <source>
        <dbReference type="ARBA" id="ARBA00022475"/>
    </source>
</evidence>
<proteinExistence type="inferred from homology"/>
<evidence type="ECO:0008006" key="9">
    <source>
        <dbReference type="Google" id="ProtNLM"/>
    </source>
</evidence>
<keyword evidence="6" id="KW-0472">Membrane</keyword>
<evidence type="ECO:0000256" key="6">
    <source>
        <dbReference type="ARBA" id="ARBA00023136"/>
    </source>
</evidence>
<evidence type="ECO:0000313" key="7">
    <source>
        <dbReference type="EMBL" id="QIZ10624.1"/>
    </source>
</evidence>
<organism evidence="7 8">
    <name type="scientific">Priestia megaterium</name>
    <name type="common">Bacillus megaterium</name>
    <dbReference type="NCBI Taxonomy" id="1404"/>
    <lineage>
        <taxon>Bacteria</taxon>
        <taxon>Bacillati</taxon>
        <taxon>Bacillota</taxon>
        <taxon>Bacilli</taxon>
        <taxon>Bacillales</taxon>
        <taxon>Bacillaceae</taxon>
        <taxon>Priestia</taxon>
    </lineage>
</organism>
<dbReference type="InterPro" id="IPR043149">
    <property type="entry name" value="TagF_N"/>
</dbReference>
<dbReference type="InterPro" id="IPR007554">
    <property type="entry name" value="Glycerophosphate_synth"/>
</dbReference>
<reference evidence="7 8" key="1">
    <citation type="submission" date="2020-04" db="EMBL/GenBank/DDBJ databases">
        <title>Genome-Wide Identification of 5-Methylcytosine Sites in Bacterial Genomes By High-Throughput Sequencing of MspJI Restriction Fragments.</title>
        <authorList>
            <person name="Wu V."/>
        </authorList>
    </citation>
    <scope>NUCLEOTIDE SEQUENCE [LARGE SCALE GENOMIC DNA]</scope>
    <source>
        <strain evidence="7 8">S2</strain>
    </source>
</reference>
<gene>
    <name evidence="7" type="ORF">HFZ78_31095</name>
</gene>
<protein>
    <recommendedName>
        <fullName evidence="9">CDP-ribitol ribitolphosphotransferase</fullName>
    </recommendedName>
</protein>
<evidence type="ECO:0000256" key="2">
    <source>
        <dbReference type="ARBA" id="ARBA00010488"/>
    </source>
</evidence>
<dbReference type="EMBL" id="CP051128">
    <property type="protein sequence ID" value="QIZ10624.1"/>
    <property type="molecule type" value="Genomic_DNA"/>
</dbReference>
<dbReference type="InterPro" id="IPR043148">
    <property type="entry name" value="TagF_C"/>
</dbReference>
<evidence type="ECO:0000256" key="5">
    <source>
        <dbReference type="ARBA" id="ARBA00022944"/>
    </source>
</evidence>
<dbReference type="GO" id="GO:0005886">
    <property type="term" value="C:plasma membrane"/>
    <property type="evidence" value="ECO:0007669"/>
    <property type="project" value="UniProtKB-SubCell"/>
</dbReference>
<reference evidence="7 8" key="2">
    <citation type="submission" date="2020-04" db="EMBL/GenBank/DDBJ databases">
        <authorList>
            <person name="Fomenkov A."/>
            <person name="Anton B.P."/>
            <person name="Roberts R.J."/>
        </authorList>
    </citation>
    <scope>NUCLEOTIDE SEQUENCE [LARGE SCALE GENOMIC DNA]</scope>
    <source>
        <strain evidence="7 8">S2</strain>
    </source>
</reference>
<keyword evidence="5" id="KW-0777">Teichoic acid biosynthesis</keyword>
<dbReference type="Proteomes" id="UP000501868">
    <property type="component" value="Chromosome"/>
</dbReference>